<evidence type="ECO:0000256" key="1">
    <source>
        <dbReference type="SAM" id="MobiDB-lite"/>
    </source>
</evidence>
<evidence type="ECO:0000313" key="3">
    <source>
        <dbReference type="Proteomes" id="UP001461498"/>
    </source>
</evidence>
<sequence length="194" mass="22571">MVGSDYPIRKWVADFEEIAENACWNDFQKLIFAKKLLKGGAKSLVKSEKGLISWLKLNNLLISEFHTEETSAHIHNLLMNRKKKEDKEETLQVYVLTMREIARRANVEAASVFEYIIDGIAVNSGSKIILYGAKSYDEFKEKIKIYSKIKSSNDQKRRKMNQNSSDSKDFVQPRCHRYGRSEHIARLKIRDIKK</sequence>
<feature type="region of interest" description="Disordered" evidence="1">
    <location>
        <begin position="151"/>
        <end position="173"/>
    </location>
</feature>
<name>A0AAW1D0Y2_9HEMI</name>
<dbReference type="EMBL" id="JAPXFL010000008">
    <property type="protein sequence ID" value="KAK9502224.1"/>
    <property type="molecule type" value="Genomic_DNA"/>
</dbReference>
<dbReference type="Proteomes" id="UP001461498">
    <property type="component" value="Unassembled WGS sequence"/>
</dbReference>
<comment type="caution">
    <text evidence="2">The sequence shown here is derived from an EMBL/GenBank/DDBJ whole genome shotgun (WGS) entry which is preliminary data.</text>
</comment>
<organism evidence="2 3">
    <name type="scientific">Rhynocoris fuscipes</name>
    <dbReference type="NCBI Taxonomy" id="488301"/>
    <lineage>
        <taxon>Eukaryota</taxon>
        <taxon>Metazoa</taxon>
        <taxon>Ecdysozoa</taxon>
        <taxon>Arthropoda</taxon>
        <taxon>Hexapoda</taxon>
        <taxon>Insecta</taxon>
        <taxon>Pterygota</taxon>
        <taxon>Neoptera</taxon>
        <taxon>Paraneoptera</taxon>
        <taxon>Hemiptera</taxon>
        <taxon>Heteroptera</taxon>
        <taxon>Panheteroptera</taxon>
        <taxon>Cimicomorpha</taxon>
        <taxon>Reduviidae</taxon>
        <taxon>Harpactorinae</taxon>
        <taxon>Harpactorini</taxon>
        <taxon>Rhynocoris</taxon>
    </lineage>
</organism>
<evidence type="ECO:0000313" key="2">
    <source>
        <dbReference type="EMBL" id="KAK9502224.1"/>
    </source>
</evidence>
<keyword evidence="3" id="KW-1185">Reference proteome</keyword>
<accession>A0AAW1D0Y2</accession>
<proteinExistence type="predicted"/>
<gene>
    <name evidence="2" type="ORF">O3M35_011032</name>
</gene>
<protein>
    <submittedName>
        <fullName evidence="2">Uncharacterized protein</fullName>
    </submittedName>
</protein>
<dbReference type="AlphaFoldDB" id="A0AAW1D0Y2"/>
<reference evidence="2 3" key="1">
    <citation type="submission" date="2022-12" db="EMBL/GenBank/DDBJ databases">
        <title>Chromosome-level genome assembly of true bugs.</title>
        <authorList>
            <person name="Ma L."/>
            <person name="Li H."/>
        </authorList>
    </citation>
    <scope>NUCLEOTIDE SEQUENCE [LARGE SCALE GENOMIC DNA]</scope>
    <source>
        <strain evidence="2">Lab_2022b</strain>
    </source>
</reference>